<name>A0AAV8WS44_9CUCU</name>
<feature type="compositionally biased region" description="Polar residues" evidence="1">
    <location>
        <begin position="38"/>
        <end position="48"/>
    </location>
</feature>
<reference evidence="2" key="1">
    <citation type="journal article" date="2023" name="Insect Mol. Biol.">
        <title>Genome sequencing provides insights into the evolution of gene families encoding plant cell wall-degrading enzymes in longhorned beetles.</title>
        <authorList>
            <person name="Shin N.R."/>
            <person name="Okamura Y."/>
            <person name="Kirsch R."/>
            <person name="Pauchet Y."/>
        </authorList>
    </citation>
    <scope>NUCLEOTIDE SEQUENCE</scope>
    <source>
        <strain evidence="2">RBIC_L_NR</strain>
    </source>
</reference>
<protein>
    <submittedName>
        <fullName evidence="2">Uncharacterized protein</fullName>
    </submittedName>
</protein>
<organism evidence="2 3">
    <name type="scientific">Rhamnusium bicolor</name>
    <dbReference type="NCBI Taxonomy" id="1586634"/>
    <lineage>
        <taxon>Eukaryota</taxon>
        <taxon>Metazoa</taxon>
        <taxon>Ecdysozoa</taxon>
        <taxon>Arthropoda</taxon>
        <taxon>Hexapoda</taxon>
        <taxon>Insecta</taxon>
        <taxon>Pterygota</taxon>
        <taxon>Neoptera</taxon>
        <taxon>Endopterygota</taxon>
        <taxon>Coleoptera</taxon>
        <taxon>Polyphaga</taxon>
        <taxon>Cucujiformia</taxon>
        <taxon>Chrysomeloidea</taxon>
        <taxon>Cerambycidae</taxon>
        <taxon>Lepturinae</taxon>
        <taxon>Rhagiini</taxon>
        <taxon>Rhamnusium</taxon>
    </lineage>
</organism>
<comment type="caution">
    <text evidence="2">The sequence shown here is derived from an EMBL/GenBank/DDBJ whole genome shotgun (WGS) entry which is preliminary data.</text>
</comment>
<feature type="region of interest" description="Disordered" evidence="1">
    <location>
        <begin position="1"/>
        <end position="64"/>
    </location>
</feature>
<feature type="compositionally biased region" description="Basic residues" evidence="1">
    <location>
        <begin position="24"/>
        <end position="33"/>
    </location>
</feature>
<dbReference type="Proteomes" id="UP001162156">
    <property type="component" value="Unassembled WGS sequence"/>
</dbReference>
<accession>A0AAV8WS44</accession>
<feature type="compositionally biased region" description="Polar residues" evidence="1">
    <location>
        <begin position="1"/>
        <end position="11"/>
    </location>
</feature>
<evidence type="ECO:0000313" key="3">
    <source>
        <dbReference type="Proteomes" id="UP001162156"/>
    </source>
</evidence>
<feature type="region of interest" description="Disordered" evidence="1">
    <location>
        <begin position="173"/>
        <end position="209"/>
    </location>
</feature>
<dbReference type="AlphaFoldDB" id="A0AAV8WS44"/>
<feature type="compositionally biased region" description="Basic and acidic residues" evidence="1">
    <location>
        <begin position="173"/>
        <end position="193"/>
    </location>
</feature>
<gene>
    <name evidence="2" type="ORF">NQ314_018086</name>
</gene>
<sequence length="209" mass="23676">MLDTHYTTQENVVKPHNPVPLPRSKAKAPPKPRPRSEITGSSKTQNPVLSERNKKNNDAALINDEETSRVNNIIDKTKIDSGPGILVESNKKNDRSAFINDENTSHVSDIIGKTKIENEYVVNETIKEELGEIIQSERNEVANEELENPNTITVDLQPKKKIDEIQEVISKVKSDTEKSNANEEINSDKEKYQKQFGKTRRIYKDPSTL</sequence>
<keyword evidence="3" id="KW-1185">Reference proteome</keyword>
<evidence type="ECO:0000313" key="2">
    <source>
        <dbReference type="EMBL" id="KAJ8929208.1"/>
    </source>
</evidence>
<dbReference type="EMBL" id="JANEYF010005087">
    <property type="protein sequence ID" value="KAJ8929208.1"/>
    <property type="molecule type" value="Genomic_DNA"/>
</dbReference>
<proteinExistence type="predicted"/>
<evidence type="ECO:0000256" key="1">
    <source>
        <dbReference type="SAM" id="MobiDB-lite"/>
    </source>
</evidence>